<dbReference type="Pfam" id="PF00395">
    <property type="entry name" value="SLH"/>
    <property type="match status" value="1"/>
</dbReference>
<comment type="caution">
    <text evidence="2">The sequence shown here is derived from an EMBL/GenBank/DDBJ whole genome shotgun (WGS) entry which is preliminary data.</text>
</comment>
<dbReference type="AlphaFoldDB" id="A0A150MFR3"/>
<protein>
    <recommendedName>
        <fullName evidence="1">SLH domain-containing protein</fullName>
    </recommendedName>
</protein>
<evidence type="ECO:0000313" key="3">
    <source>
        <dbReference type="Proteomes" id="UP000075324"/>
    </source>
</evidence>
<accession>A0A150MFR3</accession>
<name>A0A150MFR3_9BACL</name>
<evidence type="ECO:0000313" key="2">
    <source>
        <dbReference type="EMBL" id="KYD23417.1"/>
    </source>
</evidence>
<feature type="domain" description="SLH" evidence="1">
    <location>
        <begin position="1"/>
        <end position="44"/>
    </location>
</feature>
<dbReference type="InterPro" id="IPR001119">
    <property type="entry name" value="SLH_dom"/>
</dbReference>
<evidence type="ECO:0000259" key="1">
    <source>
        <dbReference type="PROSITE" id="PS51272"/>
    </source>
</evidence>
<sequence>MELLLQAGIMQGRKTGEFAPREPANRSHIAAILNRFLVFVDYMN</sequence>
<dbReference type="EMBL" id="LQYW01000165">
    <property type="protein sequence ID" value="KYD23417.1"/>
    <property type="molecule type" value="Genomic_DNA"/>
</dbReference>
<dbReference type="RefSeq" id="WP_082798198.1">
    <property type="nucleotide sequence ID" value="NZ_LQYW01000165.1"/>
</dbReference>
<organism evidence="2 3">
    <name type="scientific">Parageobacillus toebii</name>
    <dbReference type="NCBI Taxonomy" id="153151"/>
    <lineage>
        <taxon>Bacteria</taxon>
        <taxon>Bacillati</taxon>
        <taxon>Bacillota</taxon>
        <taxon>Bacilli</taxon>
        <taxon>Bacillales</taxon>
        <taxon>Anoxybacillaceae</taxon>
        <taxon>Parageobacillus</taxon>
    </lineage>
</organism>
<reference evidence="2 3" key="1">
    <citation type="submission" date="2016-01" db="EMBL/GenBank/DDBJ databases">
        <title>Draft Genome Sequences of Seven Thermophilic Sporeformers Isolated from Foods.</title>
        <authorList>
            <person name="Berendsen E.M."/>
            <person name="Wells-Bennik M.H."/>
            <person name="Krawcyk A.O."/>
            <person name="De Jong A."/>
            <person name="Holsappel S."/>
            <person name="Eijlander R.T."/>
            <person name="Kuipers O.P."/>
        </authorList>
    </citation>
    <scope>NUCLEOTIDE SEQUENCE [LARGE SCALE GENOMIC DNA]</scope>
    <source>
        <strain evidence="2 3">B4110</strain>
    </source>
</reference>
<gene>
    <name evidence="2" type="ORF">B4110_3171</name>
</gene>
<dbReference type="PROSITE" id="PS51272">
    <property type="entry name" value="SLH"/>
    <property type="match status" value="1"/>
</dbReference>
<proteinExistence type="predicted"/>
<dbReference type="Proteomes" id="UP000075324">
    <property type="component" value="Unassembled WGS sequence"/>
</dbReference>